<feature type="domain" description="NADH-quinone oxidoreductase subunit D" evidence="5">
    <location>
        <begin position="293"/>
        <end position="455"/>
    </location>
</feature>
<keyword evidence="2" id="KW-0520">NAD</keyword>
<dbReference type="InterPro" id="IPR001268">
    <property type="entry name" value="NADH_UbQ_OxRdtase_30kDa_su"/>
</dbReference>
<dbReference type="PANTHER" id="PTHR43485">
    <property type="entry name" value="HYDROGENASE-4 COMPONENT G"/>
    <property type="match status" value="1"/>
</dbReference>
<evidence type="ECO:0000256" key="1">
    <source>
        <dbReference type="ARBA" id="ARBA00023002"/>
    </source>
</evidence>
<dbReference type="PANTHER" id="PTHR43485:SF1">
    <property type="entry name" value="FORMATE HYDROGENLYASE SUBUNIT 5-RELATED"/>
    <property type="match status" value="1"/>
</dbReference>
<feature type="domain" description="NADH:ubiquinone oxidoreductase 30kDa subunit" evidence="4">
    <location>
        <begin position="34"/>
        <end position="153"/>
    </location>
</feature>
<dbReference type="HOGENOM" id="CLU_015134_3_1_9"/>
<dbReference type="KEGG" id="sgy:Sgly_0127"/>
<feature type="binding site" evidence="3">
    <location>
        <position position="523"/>
    </location>
    <ligand>
        <name>Ni(2+)</name>
        <dbReference type="ChEBI" id="CHEBI:49786"/>
    </ligand>
</feature>
<dbReference type="STRING" id="645991.Sgly_0127"/>
<dbReference type="SUPFAM" id="SSF143243">
    <property type="entry name" value="Nqo5-like"/>
    <property type="match status" value="1"/>
</dbReference>
<sequence>MMTDERMKEIRAFLGEWAERVEVGQCYTDEIHLNVSKEDIIILSGVLHKKMGYILIQMACNDERELNDCFSLFYTFKDIRNKLIIVLKVLIRETEPEFPSLTPILPAANWYEREIRDMFGLDPKGHPDKRHLAVHKTWPAKHYALRRDFNLKAAVPWVEGETAFNRVDGEGVMQVPVGPIHAGIIEPGHFRFSTVGEKVLNLEAQLFYTHRGMEKISEGKTSRQGLLIAERICGACSFSHSTAYCLAWEKLSGTRVPERALYIRTIGVELERLYNHIGDVGNICAGVGLAFGTMQGARLKEEMQQLNERACGSRFLRGINIPGGVRKDLDTGSREDILITLDKVEIEFKEVTEILLANDSYLDRTQNTGILQKALARDLHAVGPAARSAGVDEDTRRDLPHLVYPKLSFRVPVYQEGDVLARVRIRVEEVFQSIGMIRQALDLMPPGELAAEMNQAPPYSYAIGMTESARGENVHLIMTDGKNRLYRHMVRSASYCNWAVLPSTVPGNIVPDFPLINKSFELCYSCFDR</sequence>
<dbReference type="GO" id="GO:0016151">
    <property type="term" value="F:nickel cation binding"/>
    <property type="evidence" value="ECO:0007669"/>
    <property type="project" value="InterPro"/>
</dbReference>
<dbReference type="eggNOG" id="COG0852">
    <property type="taxonomic scope" value="Bacteria"/>
</dbReference>
<comment type="cofactor">
    <cofactor evidence="3">
        <name>Ni(2+)</name>
        <dbReference type="ChEBI" id="CHEBI:49786"/>
    </cofactor>
</comment>
<proteinExistence type="predicted"/>
<dbReference type="Gene3D" id="1.10.645.10">
    <property type="entry name" value="Cytochrome-c3 Hydrogenase, chain B"/>
    <property type="match status" value="1"/>
</dbReference>
<feature type="binding site" evidence="3">
    <location>
        <position position="236"/>
    </location>
    <ligand>
        <name>Fe cation</name>
        <dbReference type="ChEBI" id="CHEBI:24875"/>
    </ligand>
</feature>
<dbReference type="OrthoDB" id="9801496at2"/>
<dbReference type="InterPro" id="IPR001501">
    <property type="entry name" value="Ni-dep_hyd_lsu"/>
</dbReference>
<evidence type="ECO:0000256" key="3">
    <source>
        <dbReference type="PIRSR" id="PIRSR601501-1"/>
    </source>
</evidence>
<dbReference type="AlphaFoldDB" id="F0SVM2"/>
<dbReference type="Pfam" id="PF00374">
    <property type="entry name" value="NiFeSe_Hases"/>
    <property type="match status" value="1"/>
</dbReference>
<evidence type="ECO:0000259" key="4">
    <source>
        <dbReference type="Pfam" id="PF00329"/>
    </source>
</evidence>
<feature type="binding site" evidence="3">
    <location>
        <position position="526"/>
    </location>
    <ligand>
        <name>Fe cation</name>
        <dbReference type="ChEBI" id="CHEBI:24875"/>
    </ligand>
</feature>
<organism evidence="6 7">
    <name type="scientific">Syntrophobotulus glycolicus (strain DSM 8271 / FlGlyR)</name>
    <dbReference type="NCBI Taxonomy" id="645991"/>
    <lineage>
        <taxon>Bacteria</taxon>
        <taxon>Bacillati</taxon>
        <taxon>Bacillota</taxon>
        <taxon>Clostridia</taxon>
        <taxon>Eubacteriales</taxon>
        <taxon>Desulfitobacteriaceae</taxon>
        <taxon>Syntrophobotulus</taxon>
    </lineage>
</organism>
<dbReference type="InterPro" id="IPR037232">
    <property type="entry name" value="NADH_quin_OxRdtase_su_C/D-like"/>
</dbReference>
<feature type="binding site" evidence="3">
    <location>
        <position position="233"/>
    </location>
    <ligand>
        <name>Ni(2+)</name>
        <dbReference type="ChEBI" id="CHEBI:49786"/>
    </ligand>
</feature>
<reference evidence="6 7" key="1">
    <citation type="journal article" date="2011" name="Stand. Genomic Sci.">
        <title>Complete genome sequence of Syntrophobotulus glycolicus type strain (FlGlyR).</title>
        <authorList>
            <person name="Han C."/>
            <person name="Mwirichia R."/>
            <person name="Chertkov O."/>
            <person name="Held B."/>
            <person name="Lapidus A."/>
            <person name="Nolan M."/>
            <person name="Lucas S."/>
            <person name="Hammon N."/>
            <person name="Deshpande S."/>
            <person name="Cheng J.F."/>
            <person name="Tapia R."/>
            <person name="Goodwin L."/>
            <person name="Pitluck S."/>
            <person name="Huntemann M."/>
            <person name="Liolios K."/>
            <person name="Ivanova N."/>
            <person name="Pagani I."/>
            <person name="Mavromatis K."/>
            <person name="Ovchinikova G."/>
            <person name="Pati A."/>
            <person name="Chen A."/>
            <person name="Palaniappan K."/>
            <person name="Land M."/>
            <person name="Hauser L."/>
            <person name="Brambilla E.M."/>
            <person name="Rohde M."/>
            <person name="Spring S."/>
            <person name="Sikorski J."/>
            <person name="Goker M."/>
            <person name="Woyke T."/>
            <person name="Bristow J."/>
            <person name="Eisen J.A."/>
            <person name="Markowitz V."/>
            <person name="Hugenholtz P."/>
            <person name="Kyrpides N.C."/>
            <person name="Klenk H.P."/>
            <person name="Detter J.C."/>
        </authorList>
    </citation>
    <scope>NUCLEOTIDE SEQUENCE [LARGE SCALE GENOMIC DNA]</scope>
    <source>
        <strain evidence="7">DSM 8271 / FlGlyR</strain>
    </source>
</reference>
<dbReference type="GO" id="GO:0048038">
    <property type="term" value="F:quinone binding"/>
    <property type="evidence" value="ECO:0007669"/>
    <property type="project" value="InterPro"/>
</dbReference>
<feature type="domain" description="NADH-quinone oxidoreductase subunit D" evidence="5">
    <location>
        <begin position="457"/>
        <end position="529"/>
    </location>
</feature>
<dbReference type="InterPro" id="IPR052197">
    <property type="entry name" value="ComplexI_49kDa-like"/>
</dbReference>
<dbReference type="Proteomes" id="UP000007488">
    <property type="component" value="Chromosome"/>
</dbReference>
<keyword evidence="3" id="KW-0479">Metal-binding</keyword>
<dbReference type="eggNOG" id="COG3261">
    <property type="taxonomic scope" value="Bacteria"/>
</dbReference>
<name>F0SVM2_SYNGF</name>
<keyword evidence="3" id="KW-0533">Nickel</keyword>
<dbReference type="InterPro" id="IPR029014">
    <property type="entry name" value="NiFe-Hase_large"/>
</dbReference>
<keyword evidence="1" id="KW-0560">Oxidoreductase</keyword>
<dbReference type="Pfam" id="PF00346">
    <property type="entry name" value="Complex1_49kDa"/>
    <property type="match status" value="2"/>
</dbReference>
<keyword evidence="3" id="KW-0408">Iron</keyword>
<dbReference type="EMBL" id="CP002547">
    <property type="protein sequence ID" value="ADY54498.1"/>
    <property type="molecule type" value="Genomic_DNA"/>
</dbReference>
<protein>
    <submittedName>
        <fullName evidence="6">NADH dehydrogenase (Ubiquinone) 30 kDa subunit</fullName>
    </submittedName>
</protein>
<keyword evidence="3" id="KW-0460">Magnesium</keyword>
<dbReference type="Pfam" id="PF00329">
    <property type="entry name" value="Complex1_30kDa"/>
    <property type="match status" value="1"/>
</dbReference>
<dbReference type="GO" id="GO:0016651">
    <property type="term" value="F:oxidoreductase activity, acting on NAD(P)H"/>
    <property type="evidence" value="ECO:0007669"/>
    <property type="project" value="InterPro"/>
</dbReference>
<gene>
    <name evidence="6" type="ordered locus">Sgly_0127</name>
</gene>
<feature type="binding site" evidence="3">
    <location>
        <position position="214"/>
    </location>
    <ligand>
        <name>Mg(2+)</name>
        <dbReference type="ChEBI" id="CHEBI:18420"/>
    </ligand>
</feature>
<dbReference type="GO" id="GO:0051287">
    <property type="term" value="F:NAD binding"/>
    <property type="evidence" value="ECO:0007669"/>
    <property type="project" value="InterPro"/>
</dbReference>
<feature type="binding site" evidence="3">
    <location>
        <position position="236"/>
    </location>
    <ligand>
        <name>Ni(2+)</name>
        <dbReference type="ChEBI" id="CHEBI:49786"/>
    </ligand>
</feature>
<keyword evidence="7" id="KW-1185">Reference proteome</keyword>
<evidence type="ECO:0000256" key="2">
    <source>
        <dbReference type="ARBA" id="ARBA00023027"/>
    </source>
</evidence>
<dbReference type="SUPFAM" id="SSF56762">
    <property type="entry name" value="HydB/Nqo4-like"/>
    <property type="match status" value="1"/>
</dbReference>
<dbReference type="RefSeq" id="WP_013623369.1">
    <property type="nucleotide sequence ID" value="NC_015172.1"/>
</dbReference>
<dbReference type="InterPro" id="IPR001135">
    <property type="entry name" value="NADH_Q_OxRdtase_suD"/>
</dbReference>
<evidence type="ECO:0000313" key="7">
    <source>
        <dbReference type="Proteomes" id="UP000007488"/>
    </source>
</evidence>
<dbReference type="Gene3D" id="3.30.460.80">
    <property type="entry name" value="NADH:ubiquinone oxidoreductase, 30kDa subunit"/>
    <property type="match status" value="1"/>
</dbReference>
<dbReference type="GO" id="GO:0008137">
    <property type="term" value="F:NADH dehydrogenase (ubiquinone) activity"/>
    <property type="evidence" value="ECO:0007669"/>
    <property type="project" value="InterPro"/>
</dbReference>
<evidence type="ECO:0000313" key="6">
    <source>
        <dbReference type="EMBL" id="ADY54498.1"/>
    </source>
</evidence>
<evidence type="ECO:0000259" key="5">
    <source>
        <dbReference type="Pfam" id="PF00346"/>
    </source>
</evidence>
<accession>F0SVM2</accession>
<reference evidence="7" key="2">
    <citation type="submission" date="2011-02" db="EMBL/GenBank/DDBJ databases">
        <title>The complete genome of Syntrophobotulus glycolicus DSM 8271.</title>
        <authorList>
            <person name="Lucas S."/>
            <person name="Copeland A."/>
            <person name="Lapidus A."/>
            <person name="Bruce D."/>
            <person name="Goodwin L."/>
            <person name="Pitluck S."/>
            <person name="Kyrpides N."/>
            <person name="Mavromatis K."/>
            <person name="Pagani I."/>
            <person name="Ivanova N."/>
            <person name="Mikhailova N."/>
            <person name="Chertkov O."/>
            <person name="Held B."/>
            <person name="Detter J.C."/>
            <person name="Tapia R."/>
            <person name="Han C."/>
            <person name="Land M."/>
            <person name="Hauser L."/>
            <person name="Markowitz V."/>
            <person name="Cheng J.-F."/>
            <person name="Hugenholtz P."/>
            <person name="Woyke T."/>
            <person name="Wu D."/>
            <person name="Spring S."/>
            <person name="Schroeder M."/>
            <person name="Brambilla E."/>
            <person name="Klenk H.-P."/>
            <person name="Eisen J.A."/>
        </authorList>
    </citation>
    <scope>NUCLEOTIDE SEQUENCE [LARGE SCALE GENOMIC DNA]</scope>
    <source>
        <strain evidence="7">DSM 8271 / FlGlyR</strain>
    </source>
</reference>
<feature type="binding site" evidence="3">
    <location>
        <position position="490"/>
    </location>
    <ligand>
        <name>Mg(2+)</name>
        <dbReference type="ChEBI" id="CHEBI:18420"/>
    </ligand>
</feature>
<comment type="cofactor">
    <cofactor evidence="3">
        <name>Fe cation</name>
        <dbReference type="ChEBI" id="CHEBI:24875"/>
    </cofactor>
</comment>